<feature type="domain" description="Cytochrome c" evidence="6">
    <location>
        <begin position="191"/>
        <end position="300"/>
    </location>
</feature>
<evidence type="ECO:0000313" key="8">
    <source>
        <dbReference type="Proteomes" id="UP000183454"/>
    </source>
</evidence>
<feature type="binding site" description="covalent" evidence="4">
    <location>
        <position position="63"/>
    </location>
    <ligand>
        <name>heme c</name>
        <dbReference type="ChEBI" id="CHEBI:61717"/>
        <label>1</label>
    </ligand>
</feature>
<dbReference type="RefSeq" id="WP_074666244.1">
    <property type="nucleotide sequence ID" value="NZ_FNNH01000010.1"/>
</dbReference>
<dbReference type="PANTHER" id="PTHR35008">
    <property type="entry name" value="BLL4482 PROTEIN-RELATED"/>
    <property type="match status" value="1"/>
</dbReference>
<feature type="binding site" description="axial binding residue" evidence="5">
    <location>
        <position position="64"/>
    </location>
    <ligand>
        <name>heme c</name>
        <dbReference type="ChEBI" id="CHEBI:61717"/>
        <label>1</label>
    </ligand>
    <ligandPart>
        <name>Fe</name>
        <dbReference type="ChEBI" id="CHEBI:18248"/>
    </ligandPart>
</feature>
<feature type="binding site" description="covalent" evidence="4">
    <location>
        <position position="209"/>
    </location>
    <ligand>
        <name>heme c</name>
        <dbReference type="ChEBI" id="CHEBI:61717"/>
        <label>2</label>
    </ligand>
</feature>
<feature type="binding site" description="covalent" evidence="4">
    <location>
        <position position="335"/>
    </location>
    <ligand>
        <name>heme c</name>
        <dbReference type="ChEBI" id="CHEBI:61717"/>
        <label>3</label>
    </ligand>
</feature>
<evidence type="ECO:0000259" key="6">
    <source>
        <dbReference type="PROSITE" id="PS51007"/>
    </source>
</evidence>
<evidence type="ECO:0000256" key="1">
    <source>
        <dbReference type="ARBA" id="ARBA00022617"/>
    </source>
</evidence>
<dbReference type="GO" id="GO:0016614">
    <property type="term" value="F:oxidoreductase activity, acting on CH-OH group of donors"/>
    <property type="evidence" value="ECO:0007669"/>
    <property type="project" value="InterPro"/>
</dbReference>
<dbReference type="GO" id="GO:0016020">
    <property type="term" value="C:membrane"/>
    <property type="evidence" value="ECO:0007669"/>
    <property type="project" value="InterPro"/>
</dbReference>
<feature type="domain" description="Cytochrome c" evidence="6">
    <location>
        <begin position="319"/>
        <end position="409"/>
    </location>
</feature>
<dbReference type="GO" id="GO:0020037">
    <property type="term" value="F:heme binding"/>
    <property type="evidence" value="ECO:0007669"/>
    <property type="project" value="InterPro"/>
</dbReference>
<sequence>MIPIMMIIARESKNNFLFLGYMLTLLMVAHTAVVNASPENSTLSEQRQAQGEYLARVGNCLGCHTAKGGRPFAGGHRLLTSFGTFITPNITPDKETGIGSWSEEDFWKAMHEGKSRDGKLLYPAFPYTEYTKVTRADADLIFAYLQSIPAVSQSNPPHEIRFPYNSRPLLYLWRALFFKQGVYEPDQSKSDEWNRGAYLVQGLGHCNACHIARNVLGAIQEDTVGGGQIMGSNWYAPSLTSRQEAGSMHWAIEEIIELLSSGVSQRAMASGPMGTVVRQSLQYLSQDDLRAMAVYLKSIPESNAQPEVSYPEMPENVRKYLAQGEKLYKRYCEGCHGVTGRGASGIYPALAGNRSITMTIPTNVIRSVLNGGYPPTTAANPRPYGMPPFQQIIRDEEVAQVVSFIRNAWGNRSSLVSAIDVGQSRGNSY</sequence>
<dbReference type="InterPro" id="IPR014353">
    <property type="entry name" value="Membr-bd_ADH_cyt_c"/>
</dbReference>
<keyword evidence="2 5" id="KW-0479">Metal-binding</keyword>
<proteinExistence type="predicted"/>
<name>A0A1H2T7T7_9PROT</name>
<feature type="binding site" description="axial binding residue" evidence="5">
    <location>
        <position position="210"/>
    </location>
    <ligand>
        <name>heme c</name>
        <dbReference type="ChEBI" id="CHEBI:61717"/>
        <label>2</label>
    </ligand>
    <ligandPart>
        <name>Fe</name>
        <dbReference type="ChEBI" id="CHEBI:18248"/>
    </ligandPart>
</feature>
<dbReference type="InterPro" id="IPR051459">
    <property type="entry name" value="Cytochrome_c-type_DH"/>
</dbReference>
<dbReference type="AlphaFoldDB" id="A0A1H2T7T7"/>
<keyword evidence="1 4" id="KW-0349">Heme</keyword>
<dbReference type="Proteomes" id="UP000183454">
    <property type="component" value="Unassembled WGS sequence"/>
</dbReference>
<dbReference type="GO" id="GO:0005506">
    <property type="term" value="F:iron ion binding"/>
    <property type="evidence" value="ECO:0007669"/>
    <property type="project" value="InterPro"/>
</dbReference>
<evidence type="ECO:0000256" key="5">
    <source>
        <dbReference type="PIRSR" id="PIRSR000018-51"/>
    </source>
</evidence>
<evidence type="ECO:0000256" key="3">
    <source>
        <dbReference type="ARBA" id="ARBA00023004"/>
    </source>
</evidence>
<feature type="binding site" description="covalent" evidence="4">
    <location>
        <position position="206"/>
    </location>
    <ligand>
        <name>heme c</name>
        <dbReference type="ChEBI" id="CHEBI:61717"/>
        <label>2</label>
    </ligand>
</feature>
<feature type="binding site" description="covalent" evidence="4">
    <location>
        <position position="60"/>
    </location>
    <ligand>
        <name>heme c</name>
        <dbReference type="ChEBI" id="CHEBI:61717"/>
        <label>1</label>
    </ligand>
</feature>
<dbReference type="PANTHER" id="PTHR35008:SF4">
    <property type="entry name" value="BLL4482 PROTEIN"/>
    <property type="match status" value="1"/>
</dbReference>
<dbReference type="Pfam" id="PF00034">
    <property type="entry name" value="Cytochrom_C"/>
    <property type="match status" value="2"/>
</dbReference>
<dbReference type="EMBL" id="FNNH01000010">
    <property type="protein sequence ID" value="SDW39898.1"/>
    <property type="molecule type" value="Genomic_DNA"/>
</dbReference>
<evidence type="ECO:0000256" key="2">
    <source>
        <dbReference type="ARBA" id="ARBA00022723"/>
    </source>
</evidence>
<dbReference type="SUPFAM" id="SSF46626">
    <property type="entry name" value="Cytochrome c"/>
    <property type="match status" value="3"/>
</dbReference>
<protein>
    <submittedName>
        <fullName evidence="7">Cytochrome c, mono-and diheme variants</fullName>
    </submittedName>
</protein>
<evidence type="ECO:0000313" key="7">
    <source>
        <dbReference type="EMBL" id="SDW39898.1"/>
    </source>
</evidence>
<accession>A0A1H2T7T7</accession>
<comment type="cofactor">
    <cofactor evidence="4">
        <name>heme c</name>
        <dbReference type="ChEBI" id="CHEBI:61717"/>
    </cofactor>
    <text evidence="4">Binds 3 heme c groups covalently per subunit.</text>
</comment>
<dbReference type="InterPro" id="IPR009056">
    <property type="entry name" value="Cyt_c-like_dom"/>
</dbReference>
<dbReference type="GO" id="GO:0009055">
    <property type="term" value="F:electron transfer activity"/>
    <property type="evidence" value="ECO:0007669"/>
    <property type="project" value="InterPro"/>
</dbReference>
<organism evidence="7 8">
    <name type="scientific">Nitrosomonas communis</name>
    <dbReference type="NCBI Taxonomy" id="44574"/>
    <lineage>
        <taxon>Bacteria</taxon>
        <taxon>Pseudomonadati</taxon>
        <taxon>Pseudomonadota</taxon>
        <taxon>Betaproteobacteria</taxon>
        <taxon>Nitrosomonadales</taxon>
        <taxon>Nitrosomonadaceae</taxon>
        <taxon>Nitrosomonas</taxon>
    </lineage>
</organism>
<feature type="binding site" description="axial binding residue" evidence="5">
    <location>
        <position position="336"/>
    </location>
    <ligand>
        <name>heme c</name>
        <dbReference type="ChEBI" id="CHEBI:61717"/>
        <label>3</label>
    </ligand>
    <ligandPart>
        <name>Fe</name>
        <dbReference type="ChEBI" id="CHEBI:18248"/>
    </ligandPart>
</feature>
<evidence type="ECO:0000256" key="4">
    <source>
        <dbReference type="PIRSR" id="PIRSR000018-50"/>
    </source>
</evidence>
<feature type="domain" description="Cytochrome c" evidence="6">
    <location>
        <begin position="46"/>
        <end position="149"/>
    </location>
</feature>
<dbReference type="Gene3D" id="1.10.760.10">
    <property type="entry name" value="Cytochrome c-like domain"/>
    <property type="match status" value="2"/>
</dbReference>
<gene>
    <name evidence="7" type="ORF">SAMN05421882_101013</name>
</gene>
<dbReference type="PIRSF" id="PIRSF000018">
    <property type="entry name" value="Mb_ADH_cyt_c"/>
    <property type="match status" value="1"/>
</dbReference>
<keyword evidence="3 5" id="KW-0408">Iron</keyword>
<dbReference type="PROSITE" id="PS51007">
    <property type="entry name" value="CYTC"/>
    <property type="match status" value="3"/>
</dbReference>
<dbReference type="InterPro" id="IPR036909">
    <property type="entry name" value="Cyt_c-like_dom_sf"/>
</dbReference>
<reference evidence="7 8" key="1">
    <citation type="submission" date="2016-10" db="EMBL/GenBank/DDBJ databases">
        <authorList>
            <person name="de Groot N.N."/>
        </authorList>
    </citation>
    <scope>NUCLEOTIDE SEQUENCE [LARGE SCALE GENOMIC DNA]</scope>
    <source>
        <strain evidence="7 8">Nm110</strain>
    </source>
</reference>
<feature type="binding site" description="covalent" evidence="4">
    <location>
        <position position="332"/>
    </location>
    <ligand>
        <name>heme c</name>
        <dbReference type="ChEBI" id="CHEBI:61717"/>
        <label>3</label>
    </ligand>
</feature>